<organism evidence="1">
    <name type="scientific">uncultured Caudovirales phage</name>
    <dbReference type="NCBI Taxonomy" id="2100421"/>
    <lineage>
        <taxon>Viruses</taxon>
        <taxon>Duplodnaviria</taxon>
        <taxon>Heunggongvirae</taxon>
        <taxon>Uroviricota</taxon>
        <taxon>Caudoviricetes</taxon>
        <taxon>Peduoviridae</taxon>
        <taxon>Maltschvirus</taxon>
        <taxon>Maltschvirus maltsch</taxon>
    </lineage>
</organism>
<protein>
    <submittedName>
        <fullName evidence="1">Uncharacterized protein</fullName>
    </submittedName>
</protein>
<name>A0A6J5KZS0_9CAUD</name>
<dbReference type="EMBL" id="LR796230">
    <property type="protein sequence ID" value="CAB4128038.1"/>
    <property type="molecule type" value="Genomic_DNA"/>
</dbReference>
<evidence type="ECO:0000313" key="1">
    <source>
        <dbReference type="EMBL" id="CAB4128038.1"/>
    </source>
</evidence>
<reference evidence="1" key="1">
    <citation type="submission" date="2020-04" db="EMBL/GenBank/DDBJ databases">
        <authorList>
            <person name="Chiriac C."/>
            <person name="Salcher M."/>
            <person name="Ghai R."/>
            <person name="Kavagutti S V."/>
        </authorList>
    </citation>
    <scope>NUCLEOTIDE SEQUENCE</scope>
</reference>
<gene>
    <name evidence="1" type="ORF">UFOVP114_5</name>
</gene>
<accession>A0A6J5KZS0</accession>
<sequence length="134" mass="14730">MTTHEDLQVALAECARRRAENEQLRASRITRWVHGLRAWSSTAQIRVEGFAPDHVQAIRDHLAKSAREGGLKIEVLEGSLPIYAYSWAYALAVATCAGLLSGMATGDFHIAVACAGGGLGNEIGRRFVNWRRNR</sequence>
<proteinExistence type="predicted"/>